<dbReference type="PANTHER" id="PTHR12670">
    <property type="entry name" value="CERAMIDASE"/>
    <property type="match status" value="1"/>
</dbReference>
<dbReference type="RefSeq" id="WP_121771136.1">
    <property type="nucleotide sequence ID" value="NZ_RAWM01000097.1"/>
</dbReference>
<feature type="binding site" evidence="1">
    <location>
        <position position="136"/>
    </location>
    <ligand>
        <name>Zn(2+)</name>
        <dbReference type="ChEBI" id="CHEBI:29105"/>
    </ligand>
</feature>
<dbReference type="GO" id="GO:0005576">
    <property type="term" value="C:extracellular region"/>
    <property type="evidence" value="ECO:0007669"/>
    <property type="project" value="TreeGrafter"/>
</dbReference>
<keyword evidence="2" id="KW-0443">Lipid metabolism</keyword>
<comment type="caution">
    <text evidence="5">The sequence shown here is derived from an EMBL/GenBank/DDBJ whole genome shotgun (WGS) entry which is preliminary data.</text>
</comment>
<keyword evidence="1" id="KW-0479">Metal-binding</keyword>
<dbReference type="PROSITE" id="PS51318">
    <property type="entry name" value="TAT"/>
    <property type="match status" value="1"/>
</dbReference>
<keyword evidence="6" id="KW-1185">Reference proteome</keyword>
<evidence type="ECO:0000256" key="3">
    <source>
        <dbReference type="SAM" id="SignalP"/>
    </source>
</evidence>
<dbReference type="InterPro" id="IPR006311">
    <property type="entry name" value="TAT_signal"/>
</dbReference>
<accession>A0A3A8Q3W0</accession>
<keyword evidence="2" id="KW-0746">Sphingolipid metabolism</keyword>
<keyword evidence="3" id="KW-0732">Signal</keyword>
<sequence>MSSSRRSFLRSLLPFALLTAGAAYALASWNWCGPWEERTPEVLSQVRGEGPLRAGAAKVALSPPFPVVVAGYAPPRSEASQAELPLQARALVLEAGGARVGVVSLELLFVTPEITAGVRERAAKAGVKEVLVVATHTHSSFGGYDARWVAQLSGTGRYQESSVNAAVAGAGEALEKAAASLRDVTLEVASAADAGLVYSRSGGDAPDGQLTRAVLRGAQGPVAEVLVFAGHATLIPRQRSFVDPDFPGRLSALREEAGHGVSLFVQGSEGNASVAFNEGQGPERALGFARKLSALADGAVPASEPGPVRLAFARVQTALPRPDSSRLVPAFTRAAGDNFLCASSPREAEVDALALGPLELLSIPGEPTVAAGRALADASGATHVLGLANGYVGYLDTPEQVRAGQGESRRQYFGPALLERLGAAARVASGAVGFSSDAVGSK</sequence>
<reference evidence="6" key="1">
    <citation type="submission" date="2018-09" db="EMBL/GenBank/DDBJ databases">
        <authorList>
            <person name="Livingstone P.G."/>
            <person name="Whitworth D.E."/>
        </authorList>
    </citation>
    <scope>NUCLEOTIDE SEQUENCE [LARGE SCALE GENOMIC DNA]</scope>
    <source>
        <strain evidence="6">AB047A</strain>
    </source>
</reference>
<dbReference type="GO" id="GO:0046514">
    <property type="term" value="P:ceramide catabolic process"/>
    <property type="evidence" value="ECO:0007669"/>
    <property type="project" value="InterPro"/>
</dbReference>
<dbReference type="EMBL" id="RAWM01000097">
    <property type="protein sequence ID" value="RKH63429.1"/>
    <property type="molecule type" value="Genomic_DNA"/>
</dbReference>
<dbReference type="GO" id="GO:0046872">
    <property type="term" value="F:metal ion binding"/>
    <property type="evidence" value="ECO:0007669"/>
    <property type="project" value="UniProtKB-KW"/>
</dbReference>
<protein>
    <recommendedName>
        <fullName evidence="2">Neutral ceramidase</fullName>
        <ecNumber evidence="2">3.5.1.23</ecNumber>
    </recommendedName>
</protein>
<gene>
    <name evidence="5" type="ORF">D7X96_27835</name>
</gene>
<dbReference type="AlphaFoldDB" id="A0A3A8Q3W0"/>
<dbReference type="GO" id="GO:0016020">
    <property type="term" value="C:membrane"/>
    <property type="evidence" value="ECO:0007669"/>
    <property type="project" value="GOC"/>
</dbReference>
<comment type="cofactor">
    <cofactor evidence="1">
        <name>Zn(2+)</name>
        <dbReference type="ChEBI" id="CHEBI:29105"/>
    </cofactor>
    <text evidence="1">Binds 1 zinc ion per subunit.</text>
</comment>
<feature type="signal peptide" evidence="3">
    <location>
        <begin position="1"/>
        <end position="25"/>
    </location>
</feature>
<feature type="chain" id="PRO_5017393233" description="Neutral ceramidase" evidence="3">
    <location>
        <begin position="26"/>
        <end position="442"/>
    </location>
</feature>
<dbReference type="Pfam" id="PF04734">
    <property type="entry name" value="Ceramidase_alk"/>
    <property type="match status" value="1"/>
</dbReference>
<comment type="similarity">
    <text evidence="2">Belongs to the neutral ceramidase family.</text>
</comment>
<evidence type="ECO:0000313" key="6">
    <source>
        <dbReference type="Proteomes" id="UP000282656"/>
    </source>
</evidence>
<dbReference type="InterPro" id="IPR006823">
    <property type="entry name" value="Ceramidase_alk"/>
</dbReference>
<organism evidence="5 6">
    <name type="scientific">Corallococcus interemptor</name>
    <dbReference type="NCBI Taxonomy" id="2316720"/>
    <lineage>
        <taxon>Bacteria</taxon>
        <taxon>Pseudomonadati</taxon>
        <taxon>Myxococcota</taxon>
        <taxon>Myxococcia</taxon>
        <taxon>Myxococcales</taxon>
        <taxon>Cystobacterineae</taxon>
        <taxon>Myxococcaceae</taxon>
        <taxon>Corallococcus</taxon>
    </lineage>
</organism>
<evidence type="ECO:0000256" key="1">
    <source>
        <dbReference type="PIRSR" id="PIRSR606823-2"/>
    </source>
</evidence>
<feature type="domain" description="Neutral/alkaline non-lysosomal ceramidase N-terminal" evidence="4">
    <location>
        <begin position="67"/>
        <end position="191"/>
    </location>
</feature>
<evidence type="ECO:0000259" key="4">
    <source>
        <dbReference type="Pfam" id="PF04734"/>
    </source>
</evidence>
<dbReference type="GO" id="GO:0042759">
    <property type="term" value="P:long-chain fatty acid biosynthetic process"/>
    <property type="evidence" value="ECO:0007669"/>
    <property type="project" value="TreeGrafter"/>
</dbReference>
<evidence type="ECO:0000313" key="5">
    <source>
        <dbReference type="EMBL" id="RKH63429.1"/>
    </source>
</evidence>
<keyword evidence="1" id="KW-0862">Zinc</keyword>
<dbReference type="EC" id="3.5.1.23" evidence="2"/>
<dbReference type="Proteomes" id="UP000282656">
    <property type="component" value="Unassembled WGS sequence"/>
</dbReference>
<dbReference type="GO" id="GO:0017040">
    <property type="term" value="F:N-acylsphingosine amidohydrolase activity"/>
    <property type="evidence" value="ECO:0007669"/>
    <property type="project" value="UniProtKB-UniRule"/>
</dbReference>
<dbReference type="PANTHER" id="PTHR12670:SF1">
    <property type="entry name" value="NEUTRAL CERAMIDASE"/>
    <property type="match status" value="1"/>
</dbReference>
<dbReference type="GO" id="GO:0046512">
    <property type="term" value="P:sphingosine biosynthetic process"/>
    <property type="evidence" value="ECO:0007669"/>
    <property type="project" value="TreeGrafter"/>
</dbReference>
<dbReference type="OrthoDB" id="5486353at2"/>
<proteinExistence type="inferred from homology"/>
<dbReference type="InterPro" id="IPR031329">
    <property type="entry name" value="NEUT/ALK_ceramidase_N"/>
</dbReference>
<evidence type="ECO:0000256" key="2">
    <source>
        <dbReference type="RuleBase" id="RU366019"/>
    </source>
</evidence>
<comment type="catalytic activity">
    <reaction evidence="2">
        <text>an N-acylsphing-4-enine + H2O = sphing-4-enine + a fatty acid</text>
        <dbReference type="Rhea" id="RHEA:20856"/>
        <dbReference type="ChEBI" id="CHEBI:15377"/>
        <dbReference type="ChEBI" id="CHEBI:28868"/>
        <dbReference type="ChEBI" id="CHEBI:52639"/>
        <dbReference type="ChEBI" id="CHEBI:57756"/>
        <dbReference type="EC" id="3.5.1.23"/>
    </reaction>
</comment>
<keyword evidence="2" id="KW-0378">Hydrolase</keyword>
<name>A0A3A8Q3W0_9BACT</name>